<dbReference type="SUPFAM" id="SSF103473">
    <property type="entry name" value="MFS general substrate transporter"/>
    <property type="match status" value="1"/>
</dbReference>
<feature type="transmembrane region" description="Helical" evidence="6">
    <location>
        <begin position="12"/>
        <end position="34"/>
    </location>
</feature>
<gene>
    <name evidence="8" type="ORF">JMJ56_22400</name>
</gene>
<evidence type="ECO:0000313" key="8">
    <source>
        <dbReference type="EMBL" id="MBL6080771.1"/>
    </source>
</evidence>
<feature type="transmembrane region" description="Helical" evidence="6">
    <location>
        <begin position="169"/>
        <end position="190"/>
    </location>
</feature>
<feature type="transmembrane region" description="Helical" evidence="6">
    <location>
        <begin position="290"/>
        <end position="307"/>
    </location>
</feature>
<feature type="transmembrane region" description="Helical" evidence="6">
    <location>
        <begin position="313"/>
        <end position="336"/>
    </location>
</feature>
<dbReference type="PANTHER" id="PTHR43124:SF3">
    <property type="entry name" value="CHLORAMPHENICOL EFFLUX PUMP RV0191"/>
    <property type="match status" value="1"/>
</dbReference>
<sequence>MREAGRAALTPGSRSFVAAIVAAQVLTQIGAFILPALLPGTIERWQLSKTKAGWLVGIFFAAYVPAVPVLLALTDRVPVRRIYLVGTGLTALSHLGFAFVADGFWSGLLMRALAGVGWAGAYMVGLKAIADPLEGTAQSRAVSWHAAGVGIAGAVSFAAANLFDALGGPSAAFAFGGVAAATAFAIAVVVMPGKLPPRLGDAARGPLLDFRPVFQNRRAMAWIVGYTVHTWEMAALRGWAVSFLASTAARLDAPGWMPSPAVLFTVAGLAGVAVSVTGNETAQKYGRARLVLWAMIAAALLSLVTGWTTGVSVVVAAAAVMLWNVAIYLDSSALTAGTVQAADKRLRGATMGLHSMAGYAGGFLGPLGVGWFLDLAGGDGALGWGLAFGHLAVVTLAGLLVVRRLGRAG</sequence>
<feature type="transmembrane region" description="Helical" evidence="6">
    <location>
        <begin position="54"/>
        <end position="73"/>
    </location>
</feature>
<feature type="transmembrane region" description="Helical" evidence="6">
    <location>
        <begin position="112"/>
        <end position="130"/>
    </location>
</feature>
<evidence type="ECO:0000256" key="1">
    <source>
        <dbReference type="ARBA" id="ARBA00004651"/>
    </source>
</evidence>
<feature type="transmembrane region" description="Helical" evidence="6">
    <location>
        <begin position="82"/>
        <end position="100"/>
    </location>
</feature>
<dbReference type="PROSITE" id="PS50850">
    <property type="entry name" value="MFS"/>
    <property type="match status" value="1"/>
</dbReference>
<keyword evidence="4 6" id="KW-1133">Transmembrane helix</keyword>
<feature type="transmembrane region" description="Helical" evidence="6">
    <location>
        <begin position="357"/>
        <end position="376"/>
    </location>
</feature>
<accession>A0ABS1UC09</accession>
<keyword evidence="3 6" id="KW-0812">Transmembrane</keyword>
<feature type="domain" description="Major facilitator superfamily (MFS) profile" evidence="7">
    <location>
        <begin position="16"/>
        <end position="409"/>
    </location>
</feature>
<dbReference type="InterPro" id="IPR020846">
    <property type="entry name" value="MFS_dom"/>
</dbReference>
<evidence type="ECO:0000313" key="9">
    <source>
        <dbReference type="Proteomes" id="UP000660885"/>
    </source>
</evidence>
<name>A0ABS1UC09_9PROT</name>
<feature type="transmembrane region" description="Helical" evidence="6">
    <location>
        <begin position="219"/>
        <end position="240"/>
    </location>
</feature>
<dbReference type="EMBL" id="JAETWB010000017">
    <property type="protein sequence ID" value="MBL6080771.1"/>
    <property type="molecule type" value="Genomic_DNA"/>
</dbReference>
<feature type="transmembrane region" description="Helical" evidence="6">
    <location>
        <begin position="382"/>
        <end position="402"/>
    </location>
</feature>
<keyword evidence="2" id="KW-1003">Cell membrane</keyword>
<evidence type="ECO:0000256" key="5">
    <source>
        <dbReference type="ARBA" id="ARBA00023136"/>
    </source>
</evidence>
<keyword evidence="9" id="KW-1185">Reference proteome</keyword>
<dbReference type="InterPro" id="IPR050189">
    <property type="entry name" value="MFS_Efflux_Transporters"/>
</dbReference>
<dbReference type="Pfam" id="PF07690">
    <property type="entry name" value="MFS_1"/>
    <property type="match status" value="1"/>
</dbReference>
<dbReference type="Proteomes" id="UP000660885">
    <property type="component" value="Unassembled WGS sequence"/>
</dbReference>
<dbReference type="PANTHER" id="PTHR43124">
    <property type="entry name" value="PURINE EFFLUX PUMP PBUE"/>
    <property type="match status" value="1"/>
</dbReference>
<dbReference type="RefSeq" id="WP_202834002.1">
    <property type="nucleotide sequence ID" value="NZ_JAETWB010000017.1"/>
</dbReference>
<dbReference type="InterPro" id="IPR036259">
    <property type="entry name" value="MFS_trans_sf"/>
</dbReference>
<evidence type="ECO:0000256" key="3">
    <source>
        <dbReference type="ARBA" id="ARBA00022692"/>
    </source>
</evidence>
<evidence type="ECO:0000256" key="4">
    <source>
        <dbReference type="ARBA" id="ARBA00022989"/>
    </source>
</evidence>
<evidence type="ECO:0000256" key="6">
    <source>
        <dbReference type="SAM" id="Phobius"/>
    </source>
</evidence>
<proteinExistence type="predicted"/>
<reference evidence="8 9" key="1">
    <citation type="submission" date="2021-01" db="EMBL/GenBank/DDBJ databases">
        <title>Belnapia mucosa sp. nov. and Belnapia arida sp. nov., isolated from the Tabernas Desert (Almeria, Spain).</title>
        <authorList>
            <person name="Molina-Menor E."/>
            <person name="Vidal-Verdu A."/>
            <person name="Calonge A."/>
            <person name="Satari L."/>
            <person name="Pereto J."/>
            <person name="Porcar M."/>
        </authorList>
    </citation>
    <scope>NUCLEOTIDE SEQUENCE [LARGE SCALE GENOMIC DNA]</scope>
    <source>
        <strain evidence="8 9">T18</strain>
    </source>
</reference>
<dbReference type="Gene3D" id="1.20.1250.20">
    <property type="entry name" value="MFS general substrate transporter like domains"/>
    <property type="match status" value="1"/>
</dbReference>
<evidence type="ECO:0000259" key="7">
    <source>
        <dbReference type="PROSITE" id="PS50850"/>
    </source>
</evidence>
<comment type="subcellular location">
    <subcellularLocation>
        <location evidence="1">Cell membrane</location>
        <topology evidence="1">Multi-pass membrane protein</topology>
    </subcellularLocation>
</comment>
<protein>
    <submittedName>
        <fullName evidence="8">MFS transporter</fullName>
    </submittedName>
</protein>
<dbReference type="InterPro" id="IPR011701">
    <property type="entry name" value="MFS"/>
</dbReference>
<comment type="caution">
    <text evidence="8">The sequence shown here is derived from an EMBL/GenBank/DDBJ whole genome shotgun (WGS) entry which is preliminary data.</text>
</comment>
<organism evidence="8 9">
    <name type="scientific">Belnapia arida</name>
    <dbReference type="NCBI Taxonomy" id="2804533"/>
    <lineage>
        <taxon>Bacteria</taxon>
        <taxon>Pseudomonadati</taxon>
        <taxon>Pseudomonadota</taxon>
        <taxon>Alphaproteobacteria</taxon>
        <taxon>Acetobacterales</taxon>
        <taxon>Roseomonadaceae</taxon>
        <taxon>Belnapia</taxon>
    </lineage>
</organism>
<keyword evidence="5 6" id="KW-0472">Membrane</keyword>
<feature type="transmembrane region" description="Helical" evidence="6">
    <location>
        <begin position="142"/>
        <end position="163"/>
    </location>
</feature>
<evidence type="ECO:0000256" key="2">
    <source>
        <dbReference type="ARBA" id="ARBA00022475"/>
    </source>
</evidence>
<feature type="transmembrane region" description="Helical" evidence="6">
    <location>
        <begin position="260"/>
        <end position="278"/>
    </location>
</feature>